<dbReference type="Proteomes" id="UP000485058">
    <property type="component" value="Unassembled WGS sequence"/>
</dbReference>
<sequence length="83" mass="8891">TNLPLLARGRGIDTRKGPEIFGVIDLSGGQANARNEGSRTITWLVTQLVPTGLENELLVPIVTYYAKKNRWCPPSSGVGAGVE</sequence>
<gene>
    <name evidence="1" type="ORF">HaLaN_01854</name>
</gene>
<name>A0A699YCH1_HAELA</name>
<proteinExistence type="predicted"/>
<accession>A0A699YCH1</accession>
<dbReference type="AlphaFoldDB" id="A0A699YCH1"/>
<feature type="non-terminal residue" evidence="1">
    <location>
        <position position="1"/>
    </location>
</feature>
<keyword evidence="2" id="KW-1185">Reference proteome</keyword>
<protein>
    <submittedName>
        <fullName evidence="1">Uncharacterized protein</fullName>
    </submittedName>
</protein>
<dbReference type="EMBL" id="BLLF01000074">
    <property type="protein sequence ID" value="GFH07101.1"/>
    <property type="molecule type" value="Genomic_DNA"/>
</dbReference>
<feature type="non-terminal residue" evidence="1">
    <location>
        <position position="83"/>
    </location>
</feature>
<evidence type="ECO:0000313" key="1">
    <source>
        <dbReference type="EMBL" id="GFH07101.1"/>
    </source>
</evidence>
<organism evidence="1 2">
    <name type="scientific">Haematococcus lacustris</name>
    <name type="common">Green alga</name>
    <name type="synonym">Haematococcus pluvialis</name>
    <dbReference type="NCBI Taxonomy" id="44745"/>
    <lineage>
        <taxon>Eukaryota</taxon>
        <taxon>Viridiplantae</taxon>
        <taxon>Chlorophyta</taxon>
        <taxon>core chlorophytes</taxon>
        <taxon>Chlorophyceae</taxon>
        <taxon>CS clade</taxon>
        <taxon>Chlamydomonadales</taxon>
        <taxon>Haematococcaceae</taxon>
        <taxon>Haematococcus</taxon>
    </lineage>
</organism>
<evidence type="ECO:0000313" key="2">
    <source>
        <dbReference type="Proteomes" id="UP000485058"/>
    </source>
</evidence>
<reference evidence="1 2" key="1">
    <citation type="submission" date="2020-02" db="EMBL/GenBank/DDBJ databases">
        <title>Draft genome sequence of Haematococcus lacustris strain NIES-144.</title>
        <authorList>
            <person name="Morimoto D."/>
            <person name="Nakagawa S."/>
            <person name="Yoshida T."/>
            <person name="Sawayama S."/>
        </authorList>
    </citation>
    <scope>NUCLEOTIDE SEQUENCE [LARGE SCALE GENOMIC DNA]</scope>
    <source>
        <strain evidence="1 2">NIES-144</strain>
    </source>
</reference>
<comment type="caution">
    <text evidence="1">The sequence shown here is derived from an EMBL/GenBank/DDBJ whole genome shotgun (WGS) entry which is preliminary data.</text>
</comment>